<gene>
    <name evidence="2" type="ORF">MFIFM68171_07152</name>
</gene>
<reference evidence="2 3" key="1">
    <citation type="submission" date="2024-09" db="EMBL/GenBank/DDBJ databases">
        <title>Itraconazole resistance in Madurella fahalii resulting from another homologue of gene encoding cytochrome P450 14-alpha sterol demethylase (CYP51).</title>
        <authorList>
            <person name="Yoshioka I."/>
            <person name="Fahal A.H."/>
            <person name="Kaneko S."/>
            <person name="Yaguchi T."/>
        </authorList>
    </citation>
    <scope>NUCLEOTIDE SEQUENCE [LARGE SCALE GENOMIC DNA]</scope>
    <source>
        <strain evidence="2 3">IFM 68171</strain>
    </source>
</reference>
<feature type="transmembrane region" description="Helical" evidence="1">
    <location>
        <begin position="78"/>
        <end position="101"/>
    </location>
</feature>
<evidence type="ECO:0000313" key="2">
    <source>
        <dbReference type="EMBL" id="GAB1316942.1"/>
    </source>
</evidence>
<accession>A0ABQ0GGQ2</accession>
<keyword evidence="1" id="KW-1133">Transmembrane helix</keyword>
<evidence type="ECO:0000256" key="1">
    <source>
        <dbReference type="SAM" id="Phobius"/>
    </source>
</evidence>
<keyword evidence="1" id="KW-0812">Transmembrane</keyword>
<proteinExistence type="predicted"/>
<dbReference type="RefSeq" id="XP_070918673.1">
    <property type="nucleotide sequence ID" value="XM_071062572.1"/>
</dbReference>
<sequence length="822" mass="88475">MGDLSIGEVSGLIAAGVFILQVLLALVFPAILIGFVGEENTVVTWSVLGRALQSSLWPTFLQTDAAARHGVRRRVSNGLLLQTTTIVLVSVAAIVTPLGLYQAVEPADGPQLEEFRFVRDDSAFGYGTPPRMAAPFTRNCGDEACPGSSVNKTCVQQGLLERCTDVVYDRSIPDGWRSMLSDGANRVSRSVSNIFDIQWRTQVNASDAAGNLGWYIKSGYRQIGIVVLDPGIHLVEGLIVDAQNGGIGFRNHTVPLPVHEHGSTWSEDILFIEPDSQCVDLNVTFDFHLTQNNTSRLTIRDLALTDRGGFSELPRTSPDLTIPEYGNGQGPLDLRERAYKAAWANNFLTLAYFNATGSDPTNITRWDVTPGMAFRSNSSDAGVDGSRSGFVVEYQAIRSSLHFGEYLELPGSPPRNASASRENPFGISVAHFNLVSEICAGGSHSNPANINSSLVGCGLVYGAARRTDGGSELSPQPGSQWSVPVYSCAASVRATVRTVTFRYNGTGLADLKVTAAERKTYSPANIPLWAVENMNGTRLMDAQPLWGLLGPSNASAAVSSLAANLSTVRQEDLRLPGIVNAHSILEGNDYILSNRGQNLPGVDFHVQALHNAFAIARPGSVGYAGYADYSGMTGLALYTKWKELSVSAEGAAAIIKLVWTDIAANSVVGTKGWGLDDPITTSALPRSRKRAAADDAADDLVPVTVYYRYMRYRLPYVVPAIVVLTLTAIVMVTWVVLLVLGRTGTSRMRWLLDATSSGRILGAFLWPGEAAAVRQSTDEWVKTVGTRVVFVAPESAVAAAQEIKVDHDDSDQFTESNKSRGL</sequence>
<dbReference type="Proteomes" id="UP001628179">
    <property type="component" value="Unassembled WGS sequence"/>
</dbReference>
<evidence type="ECO:0000313" key="3">
    <source>
        <dbReference type="Proteomes" id="UP001628179"/>
    </source>
</evidence>
<dbReference type="EMBL" id="BAAFSV010000004">
    <property type="protein sequence ID" value="GAB1316942.1"/>
    <property type="molecule type" value="Genomic_DNA"/>
</dbReference>
<feature type="transmembrane region" description="Helical" evidence="1">
    <location>
        <begin position="12"/>
        <end position="36"/>
    </location>
</feature>
<organism evidence="2 3">
    <name type="scientific">Madurella fahalii</name>
    <dbReference type="NCBI Taxonomy" id="1157608"/>
    <lineage>
        <taxon>Eukaryota</taxon>
        <taxon>Fungi</taxon>
        <taxon>Dikarya</taxon>
        <taxon>Ascomycota</taxon>
        <taxon>Pezizomycotina</taxon>
        <taxon>Sordariomycetes</taxon>
        <taxon>Sordariomycetidae</taxon>
        <taxon>Sordariales</taxon>
        <taxon>Sordariales incertae sedis</taxon>
        <taxon>Madurella</taxon>
    </lineage>
</organism>
<protein>
    <submittedName>
        <fullName evidence="2">Peptidase A1 domain-containing protein</fullName>
    </submittedName>
</protein>
<comment type="caution">
    <text evidence="2">The sequence shown here is derived from an EMBL/GenBank/DDBJ whole genome shotgun (WGS) entry which is preliminary data.</text>
</comment>
<keyword evidence="1" id="KW-0472">Membrane</keyword>
<feature type="transmembrane region" description="Helical" evidence="1">
    <location>
        <begin position="716"/>
        <end position="740"/>
    </location>
</feature>
<keyword evidence="3" id="KW-1185">Reference proteome</keyword>
<dbReference type="GeneID" id="98177895"/>
<name>A0ABQ0GGQ2_9PEZI</name>